<evidence type="ECO:0000313" key="2">
    <source>
        <dbReference type="EMBL" id="MFH6771264.1"/>
    </source>
</evidence>
<evidence type="ECO:0000313" key="3">
    <source>
        <dbReference type="Proteomes" id="UP001610100"/>
    </source>
</evidence>
<evidence type="ECO:0000256" key="1">
    <source>
        <dbReference type="SAM" id="SignalP"/>
    </source>
</evidence>
<feature type="chain" id="PRO_5047267435" description="Lipocalin-like domain-containing protein" evidence="1">
    <location>
        <begin position="24"/>
        <end position="588"/>
    </location>
</feature>
<dbReference type="Proteomes" id="UP001610100">
    <property type="component" value="Unassembled WGS sequence"/>
</dbReference>
<proteinExistence type="predicted"/>
<name>A0ABW7MWP8_9FLAO</name>
<keyword evidence="1" id="KW-0732">Signal</keyword>
<comment type="caution">
    <text evidence="2">The sequence shown here is derived from an EMBL/GenBank/DDBJ whole genome shotgun (WGS) entry which is preliminary data.</text>
</comment>
<sequence length="588" mass="67424">MRTHLKRLFFVPFFALFILTSCQNDVTDITPPNASEALLAESQLTEDINATAIMDGSYDNIIDHASCLSVELPITVIVHGLEIHIDSPEDFKVIERIFKEFDNDEDVLDIVFPITIIKANHDEVVIENMEALRALAQECNGENEPDEDIECIDFVYPLTFSIYNADFQVIETVNIENDTQLYRFIQRVKKSEVFASLNFPVTMKLADGTEIVVNSNAQLQQTIEDAKNACDEDDDNDYGDDDFTLERLNTVLTSCPWVVYEFERNQDDLIEVYHEYAIVFKEDGVVKVKARNGDMYTGTWTSEVTDTGALISLQFDMLTDFNLQWHVYDLDDGRIKLFQEGGNRIILKKNCDIIFDITKERIENYLQECLWRVARLEVDGTDNEADYIGTPLKFFADNIVKIRVNGEFVQGTYQVVPANNGFVLQITLDGRPNLQLEWFVTVLEADRIKLEALGQTNSEMVLRRFCPMDDADINYINDVLISSTWEVAKYYIVDGEVNNTENYLGYNIEFLESGYIKVTDPNNGLIDGSWLAYRNEGLYLGMNYGIEPPFQVLNHRWKIAQVSETRIELHDLDTNGNVERILVLEIKV</sequence>
<dbReference type="EMBL" id="JBAWKB010000001">
    <property type="protein sequence ID" value="MFH6771264.1"/>
    <property type="molecule type" value="Genomic_DNA"/>
</dbReference>
<keyword evidence="3" id="KW-1185">Reference proteome</keyword>
<dbReference type="PROSITE" id="PS51257">
    <property type="entry name" value="PROKAR_LIPOPROTEIN"/>
    <property type="match status" value="1"/>
</dbReference>
<reference evidence="2 3" key="1">
    <citation type="submission" date="2024-02" db="EMBL/GenBank/DDBJ databases">
        <title>A Gaetbulibacter species isolated from tidal flats and genomic insights of their niches.</title>
        <authorList>
            <person name="Ye Y."/>
        </authorList>
    </citation>
    <scope>NUCLEOTIDE SEQUENCE [LARGE SCALE GENOMIC DNA]</scope>
    <source>
        <strain evidence="2 3">KYW382</strain>
    </source>
</reference>
<protein>
    <recommendedName>
        <fullName evidence="4">Lipocalin-like domain-containing protein</fullName>
    </recommendedName>
</protein>
<gene>
    <name evidence="2" type="ORF">V8G58_04895</name>
</gene>
<feature type="signal peptide" evidence="1">
    <location>
        <begin position="1"/>
        <end position="23"/>
    </location>
</feature>
<evidence type="ECO:0008006" key="4">
    <source>
        <dbReference type="Google" id="ProtNLM"/>
    </source>
</evidence>
<dbReference type="RefSeq" id="WP_344740303.1">
    <property type="nucleotide sequence ID" value="NZ_BAABAY010000001.1"/>
</dbReference>
<organism evidence="2 3">
    <name type="scientific">Gaetbulibacter aestuarii</name>
    <dbReference type="NCBI Taxonomy" id="1502358"/>
    <lineage>
        <taxon>Bacteria</taxon>
        <taxon>Pseudomonadati</taxon>
        <taxon>Bacteroidota</taxon>
        <taxon>Flavobacteriia</taxon>
        <taxon>Flavobacteriales</taxon>
        <taxon>Flavobacteriaceae</taxon>
        <taxon>Gaetbulibacter</taxon>
    </lineage>
</organism>
<accession>A0ABW7MWP8</accession>